<keyword evidence="1" id="KW-0812">Transmembrane</keyword>
<feature type="transmembrane region" description="Helical" evidence="1">
    <location>
        <begin position="123"/>
        <end position="140"/>
    </location>
</feature>
<gene>
    <name evidence="2" type="ORF">CBP76_02725</name>
</gene>
<dbReference type="OrthoDB" id="3183957at2"/>
<sequence>MMSPKTSKQLNGGKKLSLISMHFNRFLIFRYITAIFFFINLYWFIIMMGSGSWISLLPLGLLMGAGAVMVEQVGKYWKYNHKLPITRIYYGLQAVFNLLLIISVTLGQRSVFYPFLTSKSEGWLIGFLSVGIIISSLLEYRSYLIEHDRDRYLQHIKQFSASL</sequence>
<keyword evidence="1" id="KW-1133">Transmembrane helix</keyword>
<keyword evidence="1" id="KW-0472">Membrane</keyword>
<proteinExistence type="predicted"/>
<feature type="transmembrane region" description="Helical" evidence="1">
    <location>
        <begin position="52"/>
        <end position="70"/>
    </location>
</feature>
<comment type="caution">
    <text evidence="2">The sequence shown here is derived from an EMBL/GenBank/DDBJ whole genome shotgun (WGS) entry which is preliminary data.</text>
</comment>
<evidence type="ECO:0000256" key="1">
    <source>
        <dbReference type="SAM" id="Phobius"/>
    </source>
</evidence>
<feature type="transmembrane region" description="Helical" evidence="1">
    <location>
        <begin position="90"/>
        <end position="111"/>
    </location>
</feature>
<keyword evidence="3" id="KW-1185">Reference proteome</keyword>
<protein>
    <recommendedName>
        <fullName evidence="4">PTS cellobiose transporter subunit IIA</fullName>
    </recommendedName>
</protein>
<evidence type="ECO:0000313" key="2">
    <source>
        <dbReference type="EMBL" id="PMD73065.1"/>
    </source>
</evidence>
<name>A0A2N7AWD0_9LACO</name>
<evidence type="ECO:0000313" key="3">
    <source>
        <dbReference type="Proteomes" id="UP000235649"/>
    </source>
</evidence>
<dbReference type="Proteomes" id="UP000235649">
    <property type="component" value="Unassembled WGS sequence"/>
</dbReference>
<feature type="transmembrane region" description="Helical" evidence="1">
    <location>
        <begin position="27"/>
        <end position="46"/>
    </location>
</feature>
<dbReference type="EMBL" id="NIPR01000005">
    <property type="protein sequence ID" value="PMD73065.1"/>
    <property type="molecule type" value="Genomic_DNA"/>
</dbReference>
<organism evidence="2 3">
    <name type="scientific">Companilactobacillus nuruki</name>
    <dbReference type="NCBI Taxonomy" id="1993540"/>
    <lineage>
        <taxon>Bacteria</taxon>
        <taxon>Bacillati</taxon>
        <taxon>Bacillota</taxon>
        <taxon>Bacilli</taxon>
        <taxon>Lactobacillales</taxon>
        <taxon>Lactobacillaceae</taxon>
        <taxon>Companilactobacillus</taxon>
    </lineage>
</organism>
<accession>A0A2N7AWD0</accession>
<evidence type="ECO:0008006" key="4">
    <source>
        <dbReference type="Google" id="ProtNLM"/>
    </source>
</evidence>
<dbReference type="AlphaFoldDB" id="A0A2N7AWD0"/>
<dbReference type="RefSeq" id="WP_102195397.1">
    <property type="nucleotide sequence ID" value="NZ_NIPR01000005.1"/>
</dbReference>
<reference evidence="2 3" key="1">
    <citation type="submission" date="2017-05" db="EMBL/GenBank/DDBJ databases">
        <title>Lactobacillus nurukis nov., sp. nov., isolated from nuruk.</title>
        <authorList>
            <person name="Kim S.-J."/>
        </authorList>
    </citation>
    <scope>NUCLEOTIDE SEQUENCE [LARGE SCALE GENOMIC DNA]</scope>
    <source>
        <strain evidence="2 3">SYF10-1a</strain>
    </source>
</reference>